<evidence type="ECO:0008006" key="3">
    <source>
        <dbReference type="Google" id="ProtNLM"/>
    </source>
</evidence>
<dbReference type="EMBL" id="PZKC01000002">
    <property type="protein sequence ID" value="PTD97551.1"/>
    <property type="molecule type" value="Genomic_DNA"/>
</dbReference>
<protein>
    <recommendedName>
        <fullName evidence="3">Lipoprotein</fullName>
    </recommendedName>
</protein>
<dbReference type="InterPro" id="IPR016875">
    <property type="entry name" value="UCP028200"/>
</dbReference>
<sequence length="289" mass="32631">MRTLFRLCLMGLATLLLAGCGVRFAYTQLDWLLPWYLRDFVTLQGEQRSALDQRLDRLLDWHCREQLPDYAALLRDTRTAVDEGALDAQRLDALLARGEGLWDVLMTAVVDDAEALLASLDDAQVAELAAAFERRNAKARKEHLEGSAEHLHAGRVERMEKRLRDWFGRLEDPQREQVAAWSRALQPTAEDWLAHRAAWQRALLDLLGRRAGGTLPAGELEPLLRTPQAHWDAAYRARVTHNRALTLSLLADLVNAATPRQRLRLRAELDKLASQFERLACAPSLPAPA</sequence>
<dbReference type="OrthoDB" id="5767052at2"/>
<gene>
    <name evidence="1" type="ORF">C8261_02395</name>
</gene>
<proteinExistence type="predicted"/>
<keyword evidence="2" id="KW-1185">Reference proteome</keyword>
<dbReference type="PROSITE" id="PS51257">
    <property type="entry name" value="PROKAR_LIPOPROTEIN"/>
    <property type="match status" value="1"/>
</dbReference>
<reference evidence="1 2" key="2">
    <citation type="submission" date="2018-04" db="EMBL/GenBank/DDBJ databases">
        <title>Thauera lacus sp. nov., isolated from an saline lake in Inner Mongolia, China.</title>
        <authorList>
            <person name="Liang Q.-Y."/>
        </authorList>
    </citation>
    <scope>NUCLEOTIDE SEQUENCE [LARGE SCALE GENOMIC DNA]</scope>
    <source>
        <strain evidence="1 2">D20</strain>
    </source>
</reference>
<dbReference type="Pfam" id="PF19795">
    <property type="entry name" value="DUF6279"/>
    <property type="match status" value="1"/>
</dbReference>
<reference evidence="1 2" key="1">
    <citation type="submission" date="2018-03" db="EMBL/GenBank/DDBJ databases">
        <authorList>
            <person name="Keele B.F."/>
        </authorList>
    </citation>
    <scope>NUCLEOTIDE SEQUENCE [LARGE SCALE GENOMIC DNA]</scope>
    <source>
        <strain evidence="1 2">D20</strain>
    </source>
</reference>
<dbReference type="PIRSF" id="PIRSF028200">
    <property type="entry name" value="UCP028200"/>
    <property type="match status" value="1"/>
</dbReference>
<dbReference type="RefSeq" id="WP_107492071.1">
    <property type="nucleotide sequence ID" value="NZ_PZKC01000002.1"/>
</dbReference>
<dbReference type="AlphaFoldDB" id="A0A2T4IIG5"/>
<name>A0A2T4IIG5_9RHOO</name>
<accession>A0A2T4IIG5</accession>
<evidence type="ECO:0000313" key="1">
    <source>
        <dbReference type="EMBL" id="PTD97551.1"/>
    </source>
</evidence>
<comment type="caution">
    <text evidence="1">The sequence shown here is derived from an EMBL/GenBank/DDBJ whole genome shotgun (WGS) entry which is preliminary data.</text>
</comment>
<evidence type="ECO:0000313" key="2">
    <source>
        <dbReference type="Proteomes" id="UP000241193"/>
    </source>
</evidence>
<dbReference type="Proteomes" id="UP000241193">
    <property type="component" value="Unassembled WGS sequence"/>
</dbReference>
<organism evidence="1 2">
    <name type="scientific">Pseudothauera lacus</name>
    <dbReference type="NCBI Taxonomy" id="2136175"/>
    <lineage>
        <taxon>Bacteria</taxon>
        <taxon>Pseudomonadati</taxon>
        <taxon>Pseudomonadota</taxon>
        <taxon>Betaproteobacteria</taxon>
        <taxon>Rhodocyclales</taxon>
        <taxon>Zoogloeaceae</taxon>
        <taxon>Pseudothauera</taxon>
    </lineage>
</organism>